<proteinExistence type="predicted"/>
<keyword evidence="1" id="KW-1133">Transmembrane helix</keyword>
<dbReference type="RefSeq" id="XP_019854808.1">
    <property type="nucleotide sequence ID" value="XM_019999249.1"/>
</dbReference>
<accession>A0AAN0JDM5</accession>
<dbReference type="AlphaFoldDB" id="A0AAN0JDM5"/>
<keyword evidence="1" id="KW-0812">Transmembrane</keyword>
<sequence>MNQYNVSSNSTFINITGLNDSTCYVFSIRAYTDNGYGVWMLLSMETLELPCFQTFTNMYTVTTSIINVGSTNSAASSSIDIVIALSAIVGVLLIILTVSIAINIWLLISHIRTNSKRNPR</sequence>
<dbReference type="Proteomes" id="UP000007879">
    <property type="component" value="Unassembled WGS sequence"/>
</dbReference>
<dbReference type="Gene3D" id="2.60.40.10">
    <property type="entry name" value="Immunoglobulins"/>
    <property type="match status" value="1"/>
</dbReference>
<dbReference type="GeneID" id="109583785"/>
<organism evidence="3 4">
    <name type="scientific">Amphimedon queenslandica</name>
    <name type="common">Sponge</name>
    <dbReference type="NCBI Taxonomy" id="400682"/>
    <lineage>
        <taxon>Eukaryota</taxon>
        <taxon>Metazoa</taxon>
        <taxon>Porifera</taxon>
        <taxon>Demospongiae</taxon>
        <taxon>Heteroscleromorpha</taxon>
        <taxon>Haplosclerida</taxon>
        <taxon>Niphatidae</taxon>
        <taxon>Amphimedon</taxon>
    </lineage>
</organism>
<dbReference type="PROSITE" id="PS50853">
    <property type="entry name" value="FN3"/>
    <property type="match status" value="1"/>
</dbReference>
<feature type="transmembrane region" description="Helical" evidence="1">
    <location>
        <begin position="81"/>
        <end position="108"/>
    </location>
</feature>
<evidence type="ECO:0000256" key="1">
    <source>
        <dbReference type="SAM" id="Phobius"/>
    </source>
</evidence>
<evidence type="ECO:0000259" key="2">
    <source>
        <dbReference type="PROSITE" id="PS50853"/>
    </source>
</evidence>
<keyword evidence="4" id="KW-1185">Reference proteome</keyword>
<dbReference type="InterPro" id="IPR013783">
    <property type="entry name" value="Ig-like_fold"/>
</dbReference>
<evidence type="ECO:0000313" key="3">
    <source>
        <dbReference type="EnsemblMetazoa" id="XP_019854808.1"/>
    </source>
</evidence>
<evidence type="ECO:0000313" key="4">
    <source>
        <dbReference type="Proteomes" id="UP000007879"/>
    </source>
</evidence>
<reference evidence="4" key="1">
    <citation type="journal article" date="2010" name="Nature">
        <title>The Amphimedon queenslandica genome and the evolution of animal complexity.</title>
        <authorList>
            <person name="Srivastava M."/>
            <person name="Simakov O."/>
            <person name="Chapman J."/>
            <person name="Fahey B."/>
            <person name="Gauthier M.E."/>
            <person name="Mitros T."/>
            <person name="Richards G.S."/>
            <person name="Conaco C."/>
            <person name="Dacre M."/>
            <person name="Hellsten U."/>
            <person name="Larroux C."/>
            <person name="Putnam N.H."/>
            <person name="Stanke M."/>
            <person name="Adamska M."/>
            <person name="Darling A."/>
            <person name="Degnan S.M."/>
            <person name="Oakley T.H."/>
            <person name="Plachetzki D.C."/>
            <person name="Zhai Y."/>
            <person name="Adamski M."/>
            <person name="Calcino A."/>
            <person name="Cummins S.F."/>
            <person name="Goodstein D.M."/>
            <person name="Harris C."/>
            <person name="Jackson D.J."/>
            <person name="Leys S.P."/>
            <person name="Shu S."/>
            <person name="Woodcroft B.J."/>
            <person name="Vervoort M."/>
            <person name="Kosik K.S."/>
            <person name="Manning G."/>
            <person name="Degnan B.M."/>
            <person name="Rokhsar D.S."/>
        </authorList>
    </citation>
    <scope>NUCLEOTIDE SEQUENCE [LARGE SCALE GENOMIC DNA]</scope>
</reference>
<name>A0AAN0JDM5_AMPQE</name>
<protein>
    <recommendedName>
        <fullName evidence="2">Fibronectin type-III domain-containing protein</fullName>
    </recommendedName>
</protein>
<reference evidence="3" key="2">
    <citation type="submission" date="2024-06" db="UniProtKB">
        <authorList>
            <consortium name="EnsemblMetazoa"/>
        </authorList>
    </citation>
    <scope>IDENTIFICATION</scope>
</reference>
<feature type="domain" description="Fibronectin type-III" evidence="2">
    <location>
        <begin position="1"/>
        <end position="50"/>
    </location>
</feature>
<dbReference type="KEGG" id="aqu:109583785"/>
<dbReference type="EnsemblMetazoa" id="XM_019999249.1">
    <property type="protein sequence ID" value="XP_019854808.1"/>
    <property type="gene ID" value="LOC109583785"/>
</dbReference>
<dbReference type="InterPro" id="IPR003961">
    <property type="entry name" value="FN3_dom"/>
</dbReference>
<dbReference type="InterPro" id="IPR036116">
    <property type="entry name" value="FN3_sf"/>
</dbReference>
<dbReference type="CDD" id="cd00063">
    <property type="entry name" value="FN3"/>
    <property type="match status" value="1"/>
</dbReference>
<keyword evidence="1" id="KW-0472">Membrane</keyword>
<dbReference type="SUPFAM" id="SSF49265">
    <property type="entry name" value="Fibronectin type III"/>
    <property type="match status" value="1"/>
</dbReference>